<dbReference type="RefSeq" id="WP_114661295.1">
    <property type="nucleotide sequence ID" value="NZ_CP031194.1"/>
</dbReference>
<feature type="region of interest" description="Disordered" evidence="1">
    <location>
        <begin position="1"/>
        <end position="24"/>
    </location>
</feature>
<dbReference type="KEGG" id="spad:DVK44_22540"/>
<evidence type="ECO:0000313" key="4">
    <source>
        <dbReference type="Proteomes" id="UP000253868"/>
    </source>
</evidence>
<keyword evidence="2" id="KW-0472">Membrane</keyword>
<evidence type="ECO:0000313" key="3">
    <source>
        <dbReference type="EMBL" id="AXG79971.1"/>
    </source>
</evidence>
<accession>A0A345HTE7</accession>
<name>A0A345HTE7_9ACTN</name>
<dbReference type="EMBL" id="CP031194">
    <property type="protein sequence ID" value="AXG79971.1"/>
    <property type="molecule type" value="Genomic_DNA"/>
</dbReference>
<dbReference type="AlphaFoldDB" id="A0A345HTE7"/>
<protein>
    <submittedName>
        <fullName evidence="3">Uncharacterized protein</fullName>
    </submittedName>
</protein>
<reference evidence="4" key="1">
    <citation type="submission" date="2018-07" db="EMBL/GenBank/DDBJ databases">
        <authorList>
            <person name="Zhao J."/>
        </authorList>
    </citation>
    <scope>NUCLEOTIDE SEQUENCE [LARGE SCALE GENOMIC DNA]</scope>
    <source>
        <strain evidence="4">GSSD-12</strain>
    </source>
</reference>
<organism evidence="3 4">
    <name type="scientific">Streptomyces paludis</name>
    <dbReference type="NCBI Taxonomy" id="2282738"/>
    <lineage>
        <taxon>Bacteria</taxon>
        <taxon>Bacillati</taxon>
        <taxon>Actinomycetota</taxon>
        <taxon>Actinomycetes</taxon>
        <taxon>Kitasatosporales</taxon>
        <taxon>Streptomycetaceae</taxon>
        <taxon>Streptomyces</taxon>
    </lineage>
</organism>
<evidence type="ECO:0000256" key="2">
    <source>
        <dbReference type="SAM" id="Phobius"/>
    </source>
</evidence>
<feature type="transmembrane region" description="Helical" evidence="2">
    <location>
        <begin position="55"/>
        <end position="74"/>
    </location>
</feature>
<sequence length="95" mass="10054">MPGGSGPSGGSGTSRREAEVRRLLDDAPPAVPVGLVARATARGARLLRLRRAVRLLLWAVLLAAALVFTVWAWTAHPWYVPPAETTPPLEDCGGC</sequence>
<keyword evidence="4" id="KW-1185">Reference proteome</keyword>
<feature type="compositionally biased region" description="Gly residues" evidence="1">
    <location>
        <begin position="1"/>
        <end position="12"/>
    </location>
</feature>
<gene>
    <name evidence="3" type="ORF">DVK44_22540</name>
</gene>
<proteinExistence type="predicted"/>
<evidence type="ECO:0000256" key="1">
    <source>
        <dbReference type="SAM" id="MobiDB-lite"/>
    </source>
</evidence>
<keyword evidence="2" id="KW-0812">Transmembrane</keyword>
<keyword evidence="2" id="KW-1133">Transmembrane helix</keyword>
<dbReference type="Proteomes" id="UP000253868">
    <property type="component" value="Chromosome"/>
</dbReference>
<feature type="compositionally biased region" description="Basic and acidic residues" evidence="1">
    <location>
        <begin position="14"/>
        <end position="24"/>
    </location>
</feature>